<organism evidence="1">
    <name type="scientific">Mimivirus LCMiAC01</name>
    <dbReference type="NCBI Taxonomy" id="2506608"/>
    <lineage>
        <taxon>Viruses</taxon>
        <taxon>Varidnaviria</taxon>
        <taxon>Bamfordvirae</taxon>
        <taxon>Nucleocytoviricota</taxon>
        <taxon>Megaviricetes</taxon>
        <taxon>Imitervirales</taxon>
        <taxon>Mimiviridae</taxon>
        <taxon>Klosneuvirinae</taxon>
    </lineage>
</organism>
<gene>
    <name evidence="1" type="ORF">LCMiAC01_03520</name>
</gene>
<proteinExistence type="predicted"/>
<name>A0A481Z1M8_9VIRU</name>
<evidence type="ECO:0000313" key="1">
    <source>
        <dbReference type="EMBL" id="QBK88674.1"/>
    </source>
</evidence>
<protein>
    <submittedName>
        <fullName evidence="1">Uncharacterized protein</fullName>
    </submittedName>
</protein>
<reference evidence="1" key="1">
    <citation type="journal article" date="2019" name="MBio">
        <title>Virus Genomes from Deep Sea Sediments Expand the Ocean Megavirome and Support Independent Origins of Viral Gigantism.</title>
        <authorList>
            <person name="Backstrom D."/>
            <person name="Yutin N."/>
            <person name="Jorgensen S.L."/>
            <person name="Dharamshi J."/>
            <person name="Homa F."/>
            <person name="Zaremba-Niedwiedzka K."/>
            <person name="Spang A."/>
            <person name="Wolf Y.I."/>
            <person name="Koonin E.V."/>
            <person name="Ettema T.J."/>
        </authorList>
    </citation>
    <scope>NUCLEOTIDE SEQUENCE</scope>
</reference>
<sequence length="100" mass="11928">MSEQYYMEKYRSYKRKYLALKKEMGDQLGGGKYKQRGGIMYFDMKNLDDTANIDTIRKKVQEIIKQINYIQKDLESQIGQIHRNINKISTLSRNVENLKK</sequence>
<dbReference type="EMBL" id="MK500395">
    <property type="protein sequence ID" value="QBK88674.1"/>
    <property type="molecule type" value="Genomic_DNA"/>
</dbReference>
<accession>A0A481Z1M8</accession>